<dbReference type="InterPro" id="IPR011006">
    <property type="entry name" value="CheY-like_superfamily"/>
</dbReference>
<evidence type="ECO:0000256" key="2">
    <source>
        <dbReference type="ARBA" id="ARBA00012438"/>
    </source>
</evidence>
<dbReference type="PROSITE" id="PS50110">
    <property type="entry name" value="RESPONSE_REGULATORY"/>
    <property type="match status" value="1"/>
</dbReference>
<keyword evidence="3 6" id="KW-0597">Phosphoprotein</keyword>
<dbReference type="GO" id="GO:0005886">
    <property type="term" value="C:plasma membrane"/>
    <property type="evidence" value="ECO:0007669"/>
    <property type="project" value="TreeGrafter"/>
</dbReference>
<dbReference type="AlphaFoldDB" id="A0A397W1Z6"/>
<comment type="catalytic activity">
    <reaction evidence="1">
        <text>ATP + protein L-histidine = ADP + protein N-phospho-L-histidine.</text>
        <dbReference type="EC" id="2.7.13.3"/>
    </reaction>
</comment>
<dbReference type="SUPFAM" id="SSF47384">
    <property type="entry name" value="Homodimeric domain of signal transducing histidine kinase"/>
    <property type="match status" value="2"/>
</dbReference>
<dbReference type="GO" id="GO:0000155">
    <property type="term" value="F:phosphorelay sensor kinase activity"/>
    <property type="evidence" value="ECO:0007669"/>
    <property type="project" value="InterPro"/>
</dbReference>
<evidence type="ECO:0000256" key="4">
    <source>
        <dbReference type="ARBA" id="ARBA00022679"/>
    </source>
</evidence>
<dbReference type="STRING" id="44941.A0A397W1Z6"/>
<evidence type="ECO:0000259" key="7">
    <source>
        <dbReference type="PROSITE" id="PS50097"/>
    </source>
</evidence>
<evidence type="ECO:0000256" key="1">
    <source>
        <dbReference type="ARBA" id="ARBA00000085"/>
    </source>
</evidence>
<keyword evidence="11" id="KW-1185">Reference proteome</keyword>
<dbReference type="FunFam" id="3.30.565.10:FF:000006">
    <property type="entry name" value="Sensor histidine kinase WalK"/>
    <property type="match status" value="1"/>
</dbReference>
<protein>
    <recommendedName>
        <fullName evidence="2">histidine kinase</fullName>
        <ecNumber evidence="2">2.7.13.3</ecNumber>
    </recommendedName>
</protein>
<dbReference type="SUPFAM" id="SSF55874">
    <property type="entry name" value="ATPase domain of HSP90 chaperone/DNA topoisomerase II/histidine kinase"/>
    <property type="match status" value="2"/>
</dbReference>
<dbReference type="InterPro" id="IPR003018">
    <property type="entry name" value="GAF"/>
</dbReference>
<dbReference type="Pfam" id="PF00072">
    <property type="entry name" value="Response_reg"/>
    <property type="match status" value="1"/>
</dbReference>
<dbReference type="Pfam" id="PF01590">
    <property type="entry name" value="GAF"/>
    <property type="match status" value="1"/>
</dbReference>
<dbReference type="Pfam" id="PF00512">
    <property type="entry name" value="HisKA"/>
    <property type="match status" value="2"/>
</dbReference>
<dbReference type="SMART" id="SM00065">
    <property type="entry name" value="GAF"/>
    <property type="match status" value="1"/>
</dbReference>
<dbReference type="GO" id="GO:0009927">
    <property type="term" value="F:histidine phosphotransfer kinase activity"/>
    <property type="evidence" value="ECO:0007669"/>
    <property type="project" value="TreeGrafter"/>
</dbReference>
<dbReference type="SMART" id="SM00387">
    <property type="entry name" value="HATPase_c"/>
    <property type="match status" value="2"/>
</dbReference>
<evidence type="ECO:0000256" key="6">
    <source>
        <dbReference type="PROSITE-ProRule" id="PRU00169"/>
    </source>
</evidence>
<dbReference type="PROSITE" id="PS50109">
    <property type="entry name" value="HIS_KIN"/>
    <property type="match status" value="2"/>
</dbReference>
<evidence type="ECO:0000259" key="9">
    <source>
        <dbReference type="PROSITE" id="PS50110"/>
    </source>
</evidence>
<organism evidence="10 11">
    <name type="scientific">Gigaspora rosea</name>
    <dbReference type="NCBI Taxonomy" id="44941"/>
    <lineage>
        <taxon>Eukaryota</taxon>
        <taxon>Fungi</taxon>
        <taxon>Fungi incertae sedis</taxon>
        <taxon>Mucoromycota</taxon>
        <taxon>Glomeromycotina</taxon>
        <taxon>Glomeromycetes</taxon>
        <taxon>Diversisporales</taxon>
        <taxon>Gigasporaceae</taxon>
        <taxon>Gigaspora</taxon>
    </lineage>
</organism>
<dbReference type="PRINTS" id="PR00344">
    <property type="entry name" value="BCTRLSENSOR"/>
</dbReference>
<sequence length="1064" mass="121115">MEFLQLVLNQMNTCLLQGKTREEEKKRAKLLEDLNSQKVMFFQGLSHELKTPLTLMLSPLEDVITISAQGSPIMSYLQIVRRNARRLLKLINALLQFSSLETDQFKASYRETNIVKYTKELASDFKNMAKKLGLEYNIDIPSPDEFNQAVDDKIYLDRDMYETILSNLCSNALKHTWNGSITVRLYLDYKDNKKMIALEVSDTGVGIPESVLPNIFQRFYRVESQGSRSHEGTGIGLALVKELLTRHGGEITVTSVINQGTTFKCWLPIGCDHLPKNQIYSYRTETQTSDDQELYSNRQLYLEESSQWINDSISESQENKMDQLSTKDQVSTDNQNMEIDNTNKMLTKDILTTSKKFQILLVEDNNDMRDYLADLLKEFDIHLARDGKDALRVLKKLNKLPDLILSDIMMPNMDGYQLLEVLRSNEKTQTIPIILVSARACEDSRVLGLDKGADDYLSKPFSARDLIARVRTNINLSVLRRKIIFHQCRQEAIKQLLLLISEKITSKSSLDETLQNVAEELYKILPCERISIISNEHIESTSNRIVALFEGSENVANSSSEIDDYYKSESQNIYNIQEFLKNNSGIVISFNVYCDEVCKDASILSVEIKLHNNIWGWIKAYRPSNSIWLVSEIELLQQISNQISLAITHANLLEENAEKDIQIKVAETASIAKSQILANTSHELRTPLGAIVGILSSFDRVTLTADQNDMINIMSRASDIVLSIINDILGAAKLEAQKLTLINRTFYLSNLFEVTIEKFGKRAGAKKIELILNCDIDEVSIYVKSDPERLEQVLSHLLSNSVKFTDKGEIVLKISIQSRDVIDENEENPTYGQILKKENLLVELYDTGIGIDPKYAENAWKSYSQGDMSVTKRQDGIGLGLSICKSLVEINGGEIKVESQLGKGSKFWFTWNIESLSITSPLFISQFDEINYLMKEKRILVIHPIESMRDAMLKYLKNFTKVDAFGTFDKGINAAKRHEELYNKPAYDIAFISIYEDNEAEVMKAVLELKILINHNSLVIIFITFPSNKGIEVAEKLIRKSGGKSFVIYTPITWKKIINQFMHI</sequence>
<proteinExistence type="predicted"/>
<dbReference type="CDD" id="cd00082">
    <property type="entry name" value="HisKA"/>
    <property type="match status" value="2"/>
</dbReference>
<dbReference type="PANTHER" id="PTHR43047:SF72">
    <property type="entry name" value="OSMOSENSING HISTIDINE PROTEIN KINASE SLN1"/>
    <property type="match status" value="1"/>
</dbReference>
<comment type="caution">
    <text evidence="10">The sequence shown here is derived from an EMBL/GenBank/DDBJ whole genome shotgun (WGS) entry which is preliminary data.</text>
</comment>
<name>A0A397W1Z6_9GLOM</name>
<evidence type="ECO:0000313" key="10">
    <source>
        <dbReference type="EMBL" id="RIB28101.1"/>
    </source>
</evidence>
<dbReference type="PANTHER" id="PTHR43047">
    <property type="entry name" value="TWO-COMPONENT HISTIDINE PROTEIN KINASE"/>
    <property type="match status" value="1"/>
</dbReference>
<dbReference type="SUPFAM" id="SSF55781">
    <property type="entry name" value="GAF domain-like"/>
    <property type="match status" value="1"/>
</dbReference>
<gene>
    <name evidence="10" type="ORF">C2G38_2060266</name>
</gene>
<dbReference type="InterPro" id="IPR005467">
    <property type="entry name" value="His_kinase_dom"/>
</dbReference>
<dbReference type="Gene3D" id="1.10.287.130">
    <property type="match status" value="2"/>
</dbReference>
<dbReference type="InterPro" id="IPR036097">
    <property type="entry name" value="HisK_dim/P_sf"/>
</dbReference>
<dbReference type="Proteomes" id="UP000266673">
    <property type="component" value="Unassembled WGS sequence"/>
</dbReference>
<dbReference type="Gene3D" id="3.30.565.10">
    <property type="entry name" value="Histidine kinase-like ATPase, C-terminal domain"/>
    <property type="match status" value="2"/>
</dbReference>
<keyword evidence="4" id="KW-0808">Transferase</keyword>
<dbReference type="InterPro" id="IPR004358">
    <property type="entry name" value="Sig_transdc_His_kin-like_C"/>
</dbReference>
<dbReference type="SMART" id="SM00388">
    <property type="entry name" value="HisKA"/>
    <property type="match status" value="2"/>
</dbReference>
<dbReference type="InterPro" id="IPR003594">
    <property type="entry name" value="HATPase_dom"/>
</dbReference>
<evidence type="ECO:0000256" key="3">
    <source>
        <dbReference type="ARBA" id="ARBA00022553"/>
    </source>
</evidence>
<dbReference type="SUPFAM" id="SSF52172">
    <property type="entry name" value="CheY-like"/>
    <property type="match status" value="1"/>
</dbReference>
<dbReference type="InterPro" id="IPR003661">
    <property type="entry name" value="HisK_dim/P_dom"/>
</dbReference>
<dbReference type="OrthoDB" id="5378913at2759"/>
<dbReference type="InterPro" id="IPR000210">
    <property type="entry name" value="BTB/POZ_dom"/>
</dbReference>
<feature type="domain" description="Histidine kinase" evidence="8">
    <location>
        <begin position="679"/>
        <end position="915"/>
    </location>
</feature>
<dbReference type="Pfam" id="PF02518">
    <property type="entry name" value="HATPase_c"/>
    <property type="match status" value="2"/>
</dbReference>
<evidence type="ECO:0000313" key="11">
    <source>
        <dbReference type="Proteomes" id="UP000266673"/>
    </source>
</evidence>
<dbReference type="EMBL" id="QKWP01000077">
    <property type="protein sequence ID" value="RIB28101.1"/>
    <property type="molecule type" value="Genomic_DNA"/>
</dbReference>
<dbReference type="InterPro" id="IPR029016">
    <property type="entry name" value="GAF-like_dom_sf"/>
</dbReference>
<feature type="domain" description="BTB" evidence="7">
    <location>
        <begin position="718"/>
        <end position="806"/>
    </location>
</feature>
<keyword evidence="5 10" id="KW-0418">Kinase</keyword>
<dbReference type="SMART" id="SM00448">
    <property type="entry name" value="REC"/>
    <property type="match status" value="1"/>
</dbReference>
<feature type="domain" description="Response regulatory" evidence="9">
    <location>
        <begin position="358"/>
        <end position="474"/>
    </location>
</feature>
<dbReference type="Gene3D" id="3.40.50.2300">
    <property type="match status" value="1"/>
</dbReference>
<evidence type="ECO:0000256" key="5">
    <source>
        <dbReference type="ARBA" id="ARBA00022777"/>
    </source>
</evidence>
<evidence type="ECO:0000259" key="8">
    <source>
        <dbReference type="PROSITE" id="PS50109"/>
    </source>
</evidence>
<dbReference type="PROSITE" id="PS50097">
    <property type="entry name" value="BTB"/>
    <property type="match status" value="1"/>
</dbReference>
<reference evidence="10 11" key="1">
    <citation type="submission" date="2018-06" db="EMBL/GenBank/DDBJ databases">
        <title>Comparative genomics reveals the genomic features of Rhizophagus irregularis, R. cerebriforme, R. diaphanum and Gigaspora rosea, and their symbiotic lifestyle signature.</title>
        <authorList>
            <person name="Morin E."/>
            <person name="San Clemente H."/>
            <person name="Chen E.C.H."/>
            <person name="De La Providencia I."/>
            <person name="Hainaut M."/>
            <person name="Kuo A."/>
            <person name="Kohler A."/>
            <person name="Murat C."/>
            <person name="Tang N."/>
            <person name="Roy S."/>
            <person name="Loubradou J."/>
            <person name="Henrissat B."/>
            <person name="Grigoriev I.V."/>
            <person name="Corradi N."/>
            <person name="Roux C."/>
            <person name="Martin F.M."/>
        </authorList>
    </citation>
    <scope>NUCLEOTIDE SEQUENCE [LARGE SCALE GENOMIC DNA]</scope>
    <source>
        <strain evidence="10 11">DAOM 194757</strain>
    </source>
</reference>
<accession>A0A397W1Z6</accession>
<feature type="modified residue" description="4-aspartylphosphate" evidence="6">
    <location>
        <position position="407"/>
    </location>
</feature>
<dbReference type="EC" id="2.7.13.3" evidence="2"/>
<feature type="domain" description="Histidine kinase" evidence="8">
    <location>
        <begin position="44"/>
        <end position="271"/>
    </location>
</feature>
<dbReference type="Gene3D" id="3.30.450.40">
    <property type="match status" value="1"/>
</dbReference>
<dbReference type="InterPro" id="IPR036890">
    <property type="entry name" value="HATPase_C_sf"/>
</dbReference>
<dbReference type="InterPro" id="IPR001789">
    <property type="entry name" value="Sig_transdc_resp-reg_receiver"/>
</dbReference>